<evidence type="ECO:0000256" key="2">
    <source>
        <dbReference type="ARBA" id="ARBA00022692"/>
    </source>
</evidence>
<feature type="transmembrane region" description="Helical" evidence="5">
    <location>
        <begin position="118"/>
        <end position="135"/>
    </location>
</feature>
<dbReference type="GO" id="GO:0016020">
    <property type="term" value="C:membrane"/>
    <property type="evidence" value="ECO:0007669"/>
    <property type="project" value="UniProtKB-SubCell"/>
</dbReference>
<feature type="domain" description="O-antigen ligase-related" evidence="6">
    <location>
        <begin position="206"/>
        <end position="353"/>
    </location>
</feature>
<keyword evidence="8" id="KW-1185">Reference proteome</keyword>
<dbReference type="InterPro" id="IPR007016">
    <property type="entry name" value="O-antigen_ligase-rel_domated"/>
</dbReference>
<dbReference type="EMBL" id="JMQA01000008">
    <property type="protein sequence ID" value="KFN11570.1"/>
    <property type="molecule type" value="Genomic_DNA"/>
</dbReference>
<dbReference type="GO" id="GO:0016874">
    <property type="term" value="F:ligase activity"/>
    <property type="evidence" value="ECO:0007669"/>
    <property type="project" value="UniProtKB-KW"/>
</dbReference>
<comment type="caution">
    <text evidence="7">The sequence shown here is derived from an EMBL/GenBank/DDBJ whole genome shotgun (WGS) entry which is preliminary data.</text>
</comment>
<keyword evidence="3 5" id="KW-1133">Transmembrane helix</keyword>
<reference evidence="7 8" key="1">
    <citation type="submission" date="2014-04" db="EMBL/GenBank/DDBJ databases">
        <authorList>
            <person name="Bishop-Lilly K.A."/>
            <person name="Broomall S.M."/>
            <person name="Chain P.S."/>
            <person name="Chertkov O."/>
            <person name="Coyne S.R."/>
            <person name="Daligault H.E."/>
            <person name="Davenport K.W."/>
            <person name="Erkkila T."/>
            <person name="Frey K.G."/>
            <person name="Gibbons H.S."/>
            <person name="Gu W."/>
            <person name="Jaissle J."/>
            <person name="Johnson S.L."/>
            <person name="Koroleva G.I."/>
            <person name="Ladner J.T."/>
            <person name="Lo C.-C."/>
            <person name="Minogue T.D."/>
            <person name="Munk C."/>
            <person name="Palacios G.F."/>
            <person name="Redden C.L."/>
            <person name="Rosenzweig C.N."/>
            <person name="Scholz M.B."/>
            <person name="Teshima H."/>
            <person name="Xu Y."/>
        </authorList>
    </citation>
    <scope>NUCLEOTIDE SEQUENCE [LARGE SCALE GENOMIC DNA]</scope>
    <source>
        <strain evidence="7 8">8244</strain>
    </source>
</reference>
<feature type="transmembrane region" description="Helical" evidence="5">
    <location>
        <begin position="142"/>
        <end position="159"/>
    </location>
</feature>
<dbReference type="GeneID" id="77009864"/>
<feature type="transmembrane region" description="Helical" evidence="5">
    <location>
        <begin position="252"/>
        <end position="271"/>
    </location>
</feature>
<dbReference type="InterPro" id="IPR051533">
    <property type="entry name" value="WaaL-like"/>
</dbReference>
<dbReference type="PATRIC" id="fig|44252.3.peg.478"/>
<evidence type="ECO:0000256" key="4">
    <source>
        <dbReference type="ARBA" id="ARBA00023136"/>
    </source>
</evidence>
<name>A0A090ZMX5_PAEMA</name>
<feature type="transmembrane region" description="Helical" evidence="5">
    <location>
        <begin position="352"/>
        <end position="376"/>
    </location>
</feature>
<proteinExistence type="predicted"/>
<feature type="transmembrane region" description="Helical" evidence="5">
    <location>
        <begin position="34"/>
        <end position="50"/>
    </location>
</feature>
<accession>A0A090ZMX5</accession>
<evidence type="ECO:0000256" key="3">
    <source>
        <dbReference type="ARBA" id="ARBA00022989"/>
    </source>
</evidence>
<feature type="transmembrane region" description="Helical" evidence="5">
    <location>
        <begin position="223"/>
        <end position="240"/>
    </location>
</feature>
<evidence type="ECO:0000256" key="1">
    <source>
        <dbReference type="ARBA" id="ARBA00004141"/>
    </source>
</evidence>
<evidence type="ECO:0000313" key="8">
    <source>
        <dbReference type="Proteomes" id="UP000029278"/>
    </source>
</evidence>
<evidence type="ECO:0000256" key="5">
    <source>
        <dbReference type="SAM" id="Phobius"/>
    </source>
</evidence>
<evidence type="ECO:0000259" key="6">
    <source>
        <dbReference type="Pfam" id="PF04932"/>
    </source>
</evidence>
<evidence type="ECO:0000313" key="7">
    <source>
        <dbReference type="EMBL" id="KFN11570.1"/>
    </source>
</evidence>
<feature type="transmembrane region" description="Helical" evidence="5">
    <location>
        <begin position="88"/>
        <end position="106"/>
    </location>
</feature>
<dbReference type="Pfam" id="PF04932">
    <property type="entry name" value="Wzy_C"/>
    <property type="match status" value="1"/>
</dbReference>
<keyword evidence="7" id="KW-0436">Ligase</keyword>
<dbReference type="AlphaFoldDB" id="A0A090ZMX5"/>
<dbReference type="Proteomes" id="UP000029278">
    <property type="component" value="Unassembled WGS sequence"/>
</dbReference>
<dbReference type="OrthoDB" id="2528549at2"/>
<dbReference type="STRING" id="44252.DJ90_3673"/>
<dbReference type="HOGENOM" id="CLU_676032_0_0_9"/>
<gene>
    <name evidence="7" type="ORF">DJ90_3673</name>
</gene>
<dbReference type="PANTHER" id="PTHR37422">
    <property type="entry name" value="TEICHURONIC ACID BIOSYNTHESIS PROTEIN TUAE"/>
    <property type="match status" value="1"/>
</dbReference>
<feature type="transmembrane region" description="Helical" evidence="5">
    <location>
        <begin position="6"/>
        <end position="27"/>
    </location>
</feature>
<keyword evidence="2 5" id="KW-0812">Transmembrane</keyword>
<keyword evidence="4 5" id="KW-0472">Membrane</keyword>
<dbReference type="RefSeq" id="WP_036626583.1">
    <property type="nucleotide sequence ID" value="NZ_JAKOBR010000052.1"/>
</dbReference>
<dbReference type="PANTHER" id="PTHR37422:SF13">
    <property type="entry name" value="LIPOPOLYSACCHARIDE BIOSYNTHESIS PROTEIN PA4999-RELATED"/>
    <property type="match status" value="1"/>
</dbReference>
<comment type="subcellular location">
    <subcellularLocation>
        <location evidence="1">Membrane</location>
        <topology evidence="1">Multi-pass membrane protein</topology>
    </subcellularLocation>
</comment>
<organism evidence="7 8">
    <name type="scientific">Paenibacillus macerans</name>
    <name type="common">Bacillus macerans</name>
    <dbReference type="NCBI Taxonomy" id="44252"/>
    <lineage>
        <taxon>Bacteria</taxon>
        <taxon>Bacillati</taxon>
        <taxon>Bacillota</taxon>
        <taxon>Bacilli</taxon>
        <taxon>Bacillales</taxon>
        <taxon>Paenibacillaceae</taxon>
        <taxon>Paenibacillus</taxon>
    </lineage>
</organism>
<feature type="transmembrane region" description="Helical" evidence="5">
    <location>
        <begin position="56"/>
        <end position="76"/>
    </location>
</feature>
<protein>
    <submittedName>
        <fullName evidence="7">O-Antigen ligase family protein</fullName>
    </submittedName>
</protein>
<sequence length="417" mass="45134">MPVLTLFWLALLVGAAAVFFLQCLLVLKMKVDAAYLFAFCIYFDLFGYFYKLLAPGQALVLLIALPLLPVLAALFHRPTSARDIFRDPGVWLWAIFFVYALVSLAWAPSDSAGLTKEIVLFAHGVIPAAYIYIVYKKYGKFSWTAVAWVGLAFAAAHLLLGEYSGEYPGRLTLPGGNPIFHARASLMTATVCLWAKPIPLPLRLTALAAALVSAFATQSRGPVVVFAAANAVMFAVWLIRKYRNKRFGLSRLLVPLLLLLPLAGAALSAYGPQLAQWIGGSRFMVLFDVNQLFGDDNYIGRLELQAKALEKFAASPFFGAGLGSVTQPLARDFPHNIVLEIAAEGGIAGLTLWTFAVLFALGAAVGRSPLLAVLLLQTAGYALVSGDFGFNYEYVVIAFTALSLMPQRQPKGAVSTL</sequence>